<dbReference type="Gene3D" id="2.120.10.10">
    <property type="match status" value="1"/>
</dbReference>
<protein>
    <submittedName>
        <fullName evidence="1">Glycoside hydrolase</fullName>
    </submittedName>
</protein>
<dbReference type="Proteomes" id="UP001652445">
    <property type="component" value="Unassembled WGS sequence"/>
</dbReference>
<evidence type="ECO:0000313" key="1">
    <source>
        <dbReference type="EMBL" id="MCU6792531.1"/>
    </source>
</evidence>
<dbReference type="RefSeq" id="WP_262683921.1">
    <property type="nucleotide sequence ID" value="NZ_JAOQIO010000024.1"/>
</dbReference>
<dbReference type="EMBL" id="JAOQIO010000024">
    <property type="protein sequence ID" value="MCU6792531.1"/>
    <property type="molecule type" value="Genomic_DNA"/>
</dbReference>
<accession>A0ABT2UEH2</accession>
<evidence type="ECO:0000313" key="2">
    <source>
        <dbReference type="Proteomes" id="UP001652445"/>
    </source>
</evidence>
<name>A0ABT2UEH2_9BACL</name>
<dbReference type="GO" id="GO:0016787">
    <property type="term" value="F:hydrolase activity"/>
    <property type="evidence" value="ECO:0007669"/>
    <property type="project" value="UniProtKB-KW"/>
</dbReference>
<keyword evidence="1" id="KW-0378">Hydrolase</keyword>
<dbReference type="InterPro" id="IPR036278">
    <property type="entry name" value="Sialidase_sf"/>
</dbReference>
<gene>
    <name evidence="1" type="ORF">OB236_10360</name>
</gene>
<dbReference type="CDD" id="cd15482">
    <property type="entry name" value="Sialidase_non-viral"/>
    <property type="match status" value="1"/>
</dbReference>
<proteinExistence type="predicted"/>
<keyword evidence="2" id="KW-1185">Reference proteome</keyword>
<dbReference type="SUPFAM" id="SSF50939">
    <property type="entry name" value="Sialidases"/>
    <property type="match status" value="1"/>
</dbReference>
<comment type="caution">
    <text evidence="1">The sequence shown here is derived from an EMBL/GenBank/DDBJ whole genome shotgun (WGS) entry which is preliminary data.</text>
</comment>
<sequence length="422" mass="47017">MVKRVAQTLAEKWVTVYQSPDPSSIACYSPGIARLPGGRLLATIDITGMGLEQLGGSKGIRNGKEIQGKLLISDDGGQTWQQQLDFPFMHARPFACGSNIYILGHCQDLMIIQSGDGGNTWSEPIKLTIGEQWHQAPCNVHYANGCVYIVMERFAASDVSGWPVSVIAPVTMRGRMDADLTIRENWTFASELVFRNAVAVSELDYFGVPFFPTLPKETMEVAQGRHCAPIGWLETNLVQFQDPNHYWHDPSGHTFHLWSRAHTGGTGYAAIAKVVEHEDGSMTTMLETVPSGKTILYVPCPGGQMKFHIVYDDVSQMFWLLSTQATDSMTRAELLPKDRYGLPNNERQRLQLHFSRNCIDWCFAGMVAMVADNKQSRHYASMVIDGENLHILSRSGDEHAKNAHDGNLITLHTVSNFRGLIY</sequence>
<reference evidence="1 2" key="1">
    <citation type="submission" date="2022-09" db="EMBL/GenBank/DDBJ databases">
        <authorList>
            <person name="Han X.L."/>
            <person name="Wang Q."/>
            <person name="Lu T."/>
        </authorList>
    </citation>
    <scope>NUCLEOTIDE SEQUENCE [LARGE SCALE GENOMIC DNA]</scope>
    <source>
        <strain evidence="1 2">WQ 127069</strain>
    </source>
</reference>
<organism evidence="1 2">
    <name type="scientific">Paenibacillus baimaensis</name>
    <dbReference type="NCBI Taxonomy" id="2982185"/>
    <lineage>
        <taxon>Bacteria</taxon>
        <taxon>Bacillati</taxon>
        <taxon>Bacillota</taxon>
        <taxon>Bacilli</taxon>
        <taxon>Bacillales</taxon>
        <taxon>Paenibacillaceae</taxon>
        <taxon>Paenibacillus</taxon>
    </lineage>
</organism>